<dbReference type="EMBL" id="JAJSBI010000018">
    <property type="protein sequence ID" value="MCD9877885.1"/>
    <property type="molecule type" value="Genomic_DNA"/>
</dbReference>
<keyword evidence="2" id="KW-1185">Reference proteome</keyword>
<organism evidence="1 2">
    <name type="scientific">Streptomyces guryensis</name>
    <dbReference type="NCBI Taxonomy" id="2886947"/>
    <lineage>
        <taxon>Bacteria</taxon>
        <taxon>Bacillati</taxon>
        <taxon>Actinomycetota</taxon>
        <taxon>Actinomycetes</taxon>
        <taxon>Kitasatosporales</taxon>
        <taxon>Streptomycetaceae</taxon>
        <taxon>Streptomyces</taxon>
    </lineage>
</organism>
<name>A0A9Q3VVS7_9ACTN</name>
<protein>
    <submittedName>
        <fullName evidence="1">Uncharacterized protein</fullName>
    </submittedName>
</protein>
<evidence type="ECO:0000313" key="1">
    <source>
        <dbReference type="EMBL" id="MCD9877885.1"/>
    </source>
</evidence>
<dbReference type="InterPro" id="IPR015797">
    <property type="entry name" value="NUDIX_hydrolase-like_dom_sf"/>
</dbReference>
<reference evidence="1" key="1">
    <citation type="submission" date="2021-12" db="EMBL/GenBank/DDBJ databases">
        <authorList>
            <person name="Lee J.-H."/>
            <person name="Kim S.-B."/>
        </authorList>
    </citation>
    <scope>NUCLEOTIDE SEQUENCE</scope>
    <source>
        <strain evidence="1">NR30</strain>
    </source>
</reference>
<dbReference type="AlphaFoldDB" id="A0A9Q3VVS7"/>
<accession>A0A9Q3VVS7</accession>
<proteinExistence type="predicted"/>
<dbReference type="SUPFAM" id="SSF55811">
    <property type="entry name" value="Nudix"/>
    <property type="match status" value="1"/>
</dbReference>
<evidence type="ECO:0000313" key="2">
    <source>
        <dbReference type="Proteomes" id="UP001108029"/>
    </source>
</evidence>
<sequence>MKAGPLVDGGAWVYRPVPERRVLIVPYGCTVLTPDRPPTLSHEHKQLGVFPVGEVPGLNLPDGYKQAITAWYRRRSEPPGNKPIRTGN</sequence>
<dbReference type="Proteomes" id="UP001108029">
    <property type="component" value="Unassembled WGS sequence"/>
</dbReference>
<comment type="caution">
    <text evidence="1">The sequence shown here is derived from an EMBL/GenBank/DDBJ whole genome shotgun (WGS) entry which is preliminary data.</text>
</comment>
<gene>
    <name evidence="1" type="ORF">LJ657_30530</name>
</gene>